<dbReference type="InterPro" id="IPR013321">
    <property type="entry name" value="Arc_rbn_hlx_hlx"/>
</dbReference>
<name>A0A919VM92_9ACTN</name>
<dbReference type="EMBL" id="BOQL01000026">
    <property type="protein sequence ID" value="GIM68633.1"/>
    <property type="molecule type" value="Genomic_DNA"/>
</dbReference>
<dbReference type="SUPFAM" id="SSF47598">
    <property type="entry name" value="Ribbon-helix-helix"/>
    <property type="match status" value="1"/>
</dbReference>
<proteinExistence type="predicted"/>
<dbReference type="AlphaFoldDB" id="A0A919VM92"/>
<evidence type="ECO:0000313" key="2">
    <source>
        <dbReference type="EMBL" id="GIM68633.1"/>
    </source>
</evidence>
<feature type="domain" description="Antitoxin FitA-like ribbon-helix-helix" evidence="1">
    <location>
        <begin position="29"/>
        <end position="67"/>
    </location>
</feature>
<evidence type="ECO:0000313" key="3">
    <source>
        <dbReference type="Proteomes" id="UP000681340"/>
    </source>
</evidence>
<protein>
    <submittedName>
        <fullName evidence="2">Plasmid stabilization protein</fullName>
    </submittedName>
</protein>
<dbReference type="RefSeq" id="WP_246595187.1">
    <property type="nucleotide sequence ID" value="NZ_BAABEA010000008.1"/>
</dbReference>
<dbReference type="InterPro" id="IPR010985">
    <property type="entry name" value="Ribbon_hlx_hlx"/>
</dbReference>
<dbReference type="Gene3D" id="1.10.1220.10">
    <property type="entry name" value="Met repressor-like"/>
    <property type="match status" value="1"/>
</dbReference>
<accession>A0A919VM92</accession>
<organism evidence="2 3">
    <name type="scientific">Actinoplanes auranticolor</name>
    <dbReference type="NCBI Taxonomy" id="47988"/>
    <lineage>
        <taxon>Bacteria</taxon>
        <taxon>Bacillati</taxon>
        <taxon>Actinomycetota</taxon>
        <taxon>Actinomycetes</taxon>
        <taxon>Micromonosporales</taxon>
        <taxon>Micromonosporaceae</taxon>
        <taxon>Actinoplanes</taxon>
    </lineage>
</organism>
<dbReference type="GO" id="GO:0006355">
    <property type="term" value="P:regulation of DNA-templated transcription"/>
    <property type="evidence" value="ECO:0007669"/>
    <property type="project" value="InterPro"/>
</dbReference>
<sequence>MGKIEIPIAAAPRAGIASVPEQQGDEAMAALSIRDLDDSVKEKLRLRAARHGRSMEAEIRLILTAAATEEERSQADLFGALTERFAQLGGVDLDIPVRTTPPRAADLGA</sequence>
<keyword evidence="3" id="KW-1185">Reference proteome</keyword>
<dbReference type="Pfam" id="PF22513">
    <property type="entry name" value="FitA-like_RHH"/>
    <property type="match status" value="1"/>
</dbReference>
<comment type="caution">
    <text evidence="2">The sequence shown here is derived from an EMBL/GenBank/DDBJ whole genome shotgun (WGS) entry which is preliminary data.</text>
</comment>
<dbReference type="InterPro" id="IPR053853">
    <property type="entry name" value="FitA-like_RHH"/>
</dbReference>
<evidence type="ECO:0000259" key="1">
    <source>
        <dbReference type="Pfam" id="PF22513"/>
    </source>
</evidence>
<reference evidence="2" key="1">
    <citation type="submission" date="2021-03" db="EMBL/GenBank/DDBJ databases">
        <title>Whole genome shotgun sequence of Actinoplanes auranticolor NBRC 12245.</title>
        <authorList>
            <person name="Komaki H."/>
            <person name="Tamura T."/>
        </authorList>
    </citation>
    <scope>NUCLEOTIDE SEQUENCE</scope>
    <source>
        <strain evidence="2">NBRC 12245</strain>
    </source>
</reference>
<gene>
    <name evidence="2" type="ORF">Aau02nite_32580</name>
</gene>
<dbReference type="Proteomes" id="UP000681340">
    <property type="component" value="Unassembled WGS sequence"/>
</dbReference>